<proteinExistence type="predicted"/>
<keyword evidence="2" id="KW-1185">Reference proteome</keyword>
<dbReference type="OrthoDB" id="24893at2759"/>
<evidence type="ECO:0000313" key="2">
    <source>
        <dbReference type="Proteomes" id="UP000281553"/>
    </source>
</evidence>
<sequence>MLHMDPCIDRDKLLEFITTTWDPIIGGFMRSADANYVAKTKRLGTDLESTLEELRLTSGSTELFTNLLDLIYGDGVDEKESHKEQASDRLPALEFVVPELNIPQSTFDRLKQLHQKWRSAETVESAS</sequence>
<name>A0A3P6TS02_DIBLA</name>
<dbReference type="AlphaFoldDB" id="A0A3P6TS02"/>
<gene>
    <name evidence="1" type="ORF">DILT_LOCUS3848</name>
</gene>
<protein>
    <submittedName>
        <fullName evidence="1">Uncharacterized protein</fullName>
    </submittedName>
</protein>
<organism evidence="1 2">
    <name type="scientific">Dibothriocephalus latus</name>
    <name type="common">Fish tapeworm</name>
    <name type="synonym">Diphyllobothrium latum</name>
    <dbReference type="NCBI Taxonomy" id="60516"/>
    <lineage>
        <taxon>Eukaryota</taxon>
        <taxon>Metazoa</taxon>
        <taxon>Spiralia</taxon>
        <taxon>Lophotrochozoa</taxon>
        <taxon>Platyhelminthes</taxon>
        <taxon>Cestoda</taxon>
        <taxon>Eucestoda</taxon>
        <taxon>Diphyllobothriidea</taxon>
        <taxon>Diphyllobothriidae</taxon>
        <taxon>Dibothriocephalus</taxon>
    </lineage>
</organism>
<dbReference type="EMBL" id="UYRU01044359">
    <property type="protein sequence ID" value="VDK86239.1"/>
    <property type="molecule type" value="Genomic_DNA"/>
</dbReference>
<evidence type="ECO:0000313" key="1">
    <source>
        <dbReference type="EMBL" id="VDK86239.1"/>
    </source>
</evidence>
<accession>A0A3P6TS02</accession>
<dbReference type="Proteomes" id="UP000281553">
    <property type="component" value="Unassembled WGS sequence"/>
</dbReference>
<reference evidence="1 2" key="1">
    <citation type="submission" date="2018-11" db="EMBL/GenBank/DDBJ databases">
        <authorList>
            <consortium name="Pathogen Informatics"/>
        </authorList>
    </citation>
    <scope>NUCLEOTIDE SEQUENCE [LARGE SCALE GENOMIC DNA]</scope>
</reference>